<accession>A0A1D1V4E6</accession>
<dbReference type="SUPFAM" id="SSF48371">
    <property type="entry name" value="ARM repeat"/>
    <property type="match status" value="1"/>
</dbReference>
<proteinExistence type="predicted"/>
<dbReference type="GO" id="GO:0000463">
    <property type="term" value="P:maturation of LSU-rRNA from tricistronic rRNA transcript (SSU-rRNA, 5.8S rRNA, LSU-rRNA)"/>
    <property type="evidence" value="ECO:0007669"/>
    <property type="project" value="TreeGrafter"/>
</dbReference>
<dbReference type="STRING" id="947166.A0A1D1V4E6"/>
<evidence type="ECO:0000313" key="5">
    <source>
        <dbReference type="Proteomes" id="UP000186922"/>
    </source>
</evidence>
<dbReference type="GO" id="GO:0005730">
    <property type="term" value="C:nucleolus"/>
    <property type="evidence" value="ECO:0007669"/>
    <property type="project" value="TreeGrafter"/>
</dbReference>
<dbReference type="InterPro" id="IPR039844">
    <property type="entry name" value="URB1"/>
</dbReference>
<dbReference type="Pfam" id="PF11707">
    <property type="entry name" value="Npa1"/>
    <property type="match status" value="1"/>
</dbReference>
<evidence type="ECO:0000256" key="1">
    <source>
        <dbReference type="SAM" id="Coils"/>
    </source>
</evidence>
<organism evidence="4 5">
    <name type="scientific">Ramazzottius varieornatus</name>
    <name type="common">Water bear</name>
    <name type="synonym">Tardigrade</name>
    <dbReference type="NCBI Taxonomy" id="947166"/>
    <lineage>
        <taxon>Eukaryota</taxon>
        <taxon>Metazoa</taxon>
        <taxon>Ecdysozoa</taxon>
        <taxon>Tardigrada</taxon>
        <taxon>Eutardigrada</taxon>
        <taxon>Parachela</taxon>
        <taxon>Hypsibioidea</taxon>
        <taxon>Ramazzottiidae</taxon>
        <taxon>Ramazzottius</taxon>
    </lineage>
</organism>
<dbReference type="InterPro" id="IPR016024">
    <property type="entry name" value="ARM-type_fold"/>
</dbReference>
<protein>
    <recommendedName>
        <fullName evidence="6">Nucleolar pre-ribosomal-associated protein 1 N-terminal domain-containing protein</fullName>
    </recommendedName>
</protein>
<evidence type="ECO:0008006" key="6">
    <source>
        <dbReference type="Google" id="ProtNLM"/>
    </source>
</evidence>
<dbReference type="Pfam" id="PF16201">
    <property type="entry name" value="NopRA1"/>
    <property type="match status" value="1"/>
</dbReference>
<dbReference type="InterPro" id="IPR032436">
    <property type="entry name" value="URB1_C"/>
</dbReference>
<gene>
    <name evidence="4" type="primary">RvY_05543-1</name>
    <name evidence="4" type="synonym">RvY_05543.1</name>
    <name evidence="4" type="ORF">RvY_05543</name>
</gene>
<evidence type="ECO:0000259" key="2">
    <source>
        <dbReference type="Pfam" id="PF11707"/>
    </source>
</evidence>
<dbReference type="InterPro" id="IPR021714">
    <property type="entry name" value="URB1_N"/>
</dbReference>
<dbReference type="Proteomes" id="UP000186922">
    <property type="component" value="Unassembled WGS sequence"/>
</dbReference>
<feature type="domain" description="URB1 N-terminal" evidence="2">
    <location>
        <begin position="98"/>
        <end position="397"/>
    </location>
</feature>
<sequence>MASRTFTSTRRRADITAVSRQKLQDNNYHSRSNSIPLSVVADFLRAVREPGTSFTALQQFLDALDLNGEKLTSDLTRHTSGAEIATLLNDAQKLKAVDIALIFAVLEKIILMLASDSAGESFVMELAEELLSKHGKTFYYMLKTTNKSNQIKSALKLLIALATLGNRSVKLILTHFSFPSSNMSSLVTRRNTVDPQDVRACTIHFIIAMLMFGDSVSVRMLVETKGVLASFFPGLVVDRSELIHLFLSTLLDRVVKNMAISKTTKILLFNQTSLKQISKLFLWSGHKKSEKEFVEDEALSTVILEERTRVKDMALHFLTEVCSSSKFGIVFQDRAFGTGPKNCNHVLTELLRTMSFSSPYHRQLAKTILISAPDQLIHFLPSWKPGFVPRESEKWKGMMGWLSAVYGELHAPSRLAKITGPSRVQCALAFFLPSCIDSEMLTEGFADKQSVEVSFVFLKFLYGCLLRAYKMCFLLNPNERKDYVRLLSQRAVDPQLVASCYESARAKMDQVEAERKRIIEEQFVRYLLLDSTMFERDIPAVQIEASLMEELSQKMEEELASFETEFVHSKEGMEVFQPSRDKVEKKIREKERQVAAERLRTQTAQLLLHLVERSSELLNVKLMDLLLSSYGGTLSEADQTILCILRRSESTNTSECFSSSISYSAFGKIGQKLQQRRERSGVDLAREVTLAEFMEGLQTSTLQRTVAEFPVRLPLNRSNAEFIDGRIYDPAYLLPNFFNLLHGPKINVTNFIESGCLGFLVAALASLDKGIRGAACACLKILEDKIDPTHFKGKEQLRYILQMIRRASNADKPWPSLWTTMLHRFFLMMLDSRNHMYQIIMEFLLTKPMPNLDSVPEFYKLFESGNLTHVKERTFMLEVLRDGVRHYSDFEICSRTHVWELVMSLCNSPLSTPAHSHLVTEVFLAASRIPFVGRALVKSHGLFTWLAYQLSCPSEDVQIVSMLVICAENCMVDLLRSKRRAIYDAHALLSPLLKTTKLGLPVDAQRALLQFAQSLLLVHSSEERLKCLVTPEDLAAIVAIGVSLVGSSRMSMDNATWRKRCECTIKMTKLLSVNSPGSEVCVWNLSLFLSVVLSNEISVLPFD</sequence>
<keyword evidence="1" id="KW-0175">Coiled coil</keyword>
<dbReference type="PANTHER" id="PTHR13500">
    <property type="entry name" value="NUCLEOLAR PRERIBOSOMAL-ASSOCIATED PROTEIN 1"/>
    <property type="match status" value="1"/>
</dbReference>
<feature type="coiled-coil region" evidence="1">
    <location>
        <begin position="545"/>
        <end position="600"/>
    </location>
</feature>
<dbReference type="GO" id="GO:0000466">
    <property type="term" value="P:maturation of 5.8S rRNA from tricistronic rRNA transcript (SSU-rRNA, 5.8S rRNA, LSU-rRNA)"/>
    <property type="evidence" value="ECO:0007669"/>
    <property type="project" value="TreeGrafter"/>
</dbReference>
<dbReference type="PANTHER" id="PTHR13500:SF0">
    <property type="entry name" value="NUCLEOLAR PRE-RIBOSOMAL-ASSOCIATED PROTEIN 1"/>
    <property type="match status" value="1"/>
</dbReference>
<reference evidence="4 5" key="1">
    <citation type="journal article" date="2016" name="Nat. Commun.">
        <title>Extremotolerant tardigrade genome and improved radiotolerance of human cultured cells by tardigrade-unique protein.</title>
        <authorList>
            <person name="Hashimoto T."/>
            <person name="Horikawa D.D."/>
            <person name="Saito Y."/>
            <person name="Kuwahara H."/>
            <person name="Kozuka-Hata H."/>
            <person name="Shin-I T."/>
            <person name="Minakuchi Y."/>
            <person name="Ohishi K."/>
            <person name="Motoyama A."/>
            <person name="Aizu T."/>
            <person name="Enomoto A."/>
            <person name="Kondo K."/>
            <person name="Tanaka S."/>
            <person name="Hara Y."/>
            <person name="Koshikawa S."/>
            <person name="Sagara H."/>
            <person name="Miura T."/>
            <person name="Yokobori S."/>
            <person name="Miyagawa K."/>
            <person name="Suzuki Y."/>
            <person name="Kubo T."/>
            <person name="Oyama M."/>
            <person name="Kohara Y."/>
            <person name="Fujiyama A."/>
            <person name="Arakawa K."/>
            <person name="Katayama T."/>
            <person name="Toyoda A."/>
            <person name="Kunieda T."/>
        </authorList>
    </citation>
    <scope>NUCLEOTIDE SEQUENCE [LARGE SCALE GENOMIC DNA]</scope>
    <source>
        <strain evidence="4 5">YOKOZUNA-1</strain>
    </source>
</reference>
<dbReference type="OrthoDB" id="72892at2759"/>
<dbReference type="AlphaFoldDB" id="A0A1D1V4E6"/>
<evidence type="ECO:0000313" key="4">
    <source>
        <dbReference type="EMBL" id="GAU93633.1"/>
    </source>
</evidence>
<feature type="domain" description="URB1 C-terminal" evidence="3">
    <location>
        <begin position="757"/>
        <end position="945"/>
    </location>
</feature>
<name>A0A1D1V4E6_RAMVA</name>
<evidence type="ECO:0000259" key="3">
    <source>
        <dbReference type="Pfam" id="PF16201"/>
    </source>
</evidence>
<comment type="caution">
    <text evidence="4">The sequence shown here is derived from an EMBL/GenBank/DDBJ whole genome shotgun (WGS) entry which is preliminary data.</text>
</comment>
<keyword evidence="5" id="KW-1185">Reference proteome</keyword>
<dbReference type="EMBL" id="BDGG01000002">
    <property type="protein sequence ID" value="GAU93633.1"/>
    <property type="molecule type" value="Genomic_DNA"/>
</dbReference>